<evidence type="ECO:0000313" key="3">
    <source>
        <dbReference type="Proteomes" id="UP000008549"/>
    </source>
</evidence>
<dbReference type="AlphaFoldDB" id="A8X6Q6"/>
<dbReference type="CTD" id="8582445"/>
<proteinExistence type="predicted"/>
<protein>
    <submittedName>
        <fullName evidence="2">Protein CBG08507</fullName>
    </submittedName>
</protein>
<dbReference type="STRING" id="6238.A8X6Q6"/>
<dbReference type="Proteomes" id="UP000008549">
    <property type="component" value="Unassembled WGS sequence"/>
</dbReference>
<evidence type="ECO:0000256" key="1">
    <source>
        <dbReference type="SAM" id="MobiDB-lite"/>
    </source>
</evidence>
<dbReference type="InParanoid" id="A8X6Q6"/>
<dbReference type="EMBL" id="HE601507">
    <property type="protein sequence ID" value="CAP28317.1"/>
    <property type="molecule type" value="Genomic_DNA"/>
</dbReference>
<feature type="region of interest" description="Disordered" evidence="1">
    <location>
        <begin position="1"/>
        <end position="40"/>
    </location>
</feature>
<name>A8X6Q6_CAEBR</name>
<evidence type="ECO:0000313" key="2">
    <source>
        <dbReference type="EMBL" id="CAP28317.1"/>
    </source>
</evidence>
<sequence length="167" mass="18884">MGDGGKTEESARNNQTTENALKEFVESTSNGISEEDSDDEEKMIHLDLRRLNLTQNTQTEPSSFDYDDEVEDEDDDAQSDTDNTIVVMPGSVLAHYLTDLLTKPVICLKVDIYLISCKSYQKVIYLQNVGRHEKKIMSSKFLLNVPLEPTVRFSAVRARQTAFCVLQ</sequence>
<feature type="compositionally biased region" description="Acidic residues" evidence="1">
    <location>
        <begin position="65"/>
        <end position="79"/>
    </location>
</feature>
<keyword evidence="3" id="KW-1185">Reference proteome</keyword>
<dbReference type="HOGENOM" id="CLU_1595996_0_0_1"/>
<reference evidence="2 3" key="2">
    <citation type="journal article" date="2011" name="PLoS Genet.">
        <title>Caenorhabditis briggsae recombinant inbred line genotypes reveal inter-strain incompatibility and the evolution of recombination.</title>
        <authorList>
            <person name="Ross J.A."/>
            <person name="Koboldt D.C."/>
            <person name="Staisch J.E."/>
            <person name="Chamberlin H.M."/>
            <person name="Gupta B.P."/>
            <person name="Miller R.D."/>
            <person name="Baird S.E."/>
            <person name="Haag E.S."/>
        </authorList>
    </citation>
    <scope>NUCLEOTIDE SEQUENCE [LARGE SCALE GENOMIC DNA]</scope>
    <source>
        <strain evidence="2 3">AF16</strain>
    </source>
</reference>
<gene>
    <name evidence="2" type="ORF">CBG08507</name>
    <name evidence="2" type="ORF">CBG_08507</name>
</gene>
<dbReference type="RefSeq" id="XP_002640450.1">
    <property type="nucleotide sequence ID" value="XM_002640404.1"/>
</dbReference>
<feature type="region of interest" description="Disordered" evidence="1">
    <location>
        <begin position="57"/>
        <end position="81"/>
    </location>
</feature>
<feature type="compositionally biased region" description="Basic and acidic residues" evidence="1">
    <location>
        <begin position="1"/>
        <end position="11"/>
    </location>
</feature>
<dbReference type="KEGG" id="cbr:CBG_08507"/>
<accession>A8X6Q6</accession>
<reference evidence="2 3" key="1">
    <citation type="journal article" date="2003" name="PLoS Biol.">
        <title>The genome sequence of Caenorhabditis briggsae: a platform for comparative genomics.</title>
        <authorList>
            <person name="Stein L.D."/>
            <person name="Bao Z."/>
            <person name="Blasiar D."/>
            <person name="Blumenthal T."/>
            <person name="Brent M.R."/>
            <person name="Chen N."/>
            <person name="Chinwalla A."/>
            <person name="Clarke L."/>
            <person name="Clee C."/>
            <person name="Coghlan A."/>
            <person name="Coulson A."/>
            <person name="D'Eustachio P."/>
            <person name="Fitch D.H."/>
            <person name="Fulton L.A."/>
            <person name="Fulton R.E."/>
            <person name="Griffiths-Jones S."/>
            <person name="Harris T.W."/>
            <person name="Hillier L.W."/>
            <person name="Kamath R."/>
            <person name="Kuwabara P.E."/>
            <person name="Mardis E.R."/>
            <person name="Marra M.A."/>
            <person name="Miner T.L."/>
            <person name="Minx P."/>
            <person name="Mullikin J.C."/>
            <person name="Plumb R.W."/>
            <person name="Rogers J."/>
            <person name="Schein J.E."/>
            <person name="Sohrmann M."/>
            <person name="Spieth J."/>
            <person name="Stajich J.E."/>
            <person name="Wei C."/>
            <person name="Willey D."/>
            <person name="Wilson R.K."/>
            <person name="Durbin R."/>
            <person name="Waterston R.H."/>
        </authorList>
    </citation>
    <scope>NUCLEOTIDE SEQUENCE [LARGE SCALE GENOMIC DNA]</scope>
    <source>
        <strain evidence="2 3">AF16</strain>
    </source>
</reference>
<organism evidence="2 3">
    <name type="scientific">Caenorhabditis briggsae</name>
    <dbReference type="NCBI Taxonomy" id="6238"/>
    <lineage>
        <taxon>Eukaryota</taxon>
        <taxon>Metazoa</taxon>
        <taxon>Ecdysozoa</taxon>
        <taxon>Nematoda</taxon>
        <taxon>Chromadorea</taxon>
        <taxon>Rhabditida</taxon>
        <taxon>Rhabditina</taxon>
        <taxon>Rhabditomorpha</taxon>
        <taxon>Rhabditoidea</taxon>
        <taxon>Rhabditidae</taxon>
        <taxon>Peloderinae</taxon>
        <taxon>Caenorhabditis</taxon>
    </lineage>
</organism>
<dbReference type="GeneID" id="8582445"/>